<dbReference type="InterPro" id="IPR001732">
    <property type="entry name" value="UDP-Glc/GDP-Man_DH_N"/>
</dbReference>
<dbReference type="eggNOG" id="COG0677">
    <property type="taxonomic scope" value="Bacteria"/>
</dbReference>
<dbReference type="OrthoDB" id="9803238at2"/>
<dbReference type="InterPro" id="IPR017476">
    <property type="entry name" value="UDP-Glc/GDP-Man"/>
</dbReference>
<evidence type="ECO:0000313" key="6">
    <source>
        <dbReference type="EMBL" id="EGV15956.1"/>
    </source>
</evidence>
<dbReference type="InterPro" id="IPR014026">
    <property type="entry name" value="UDP-Glc/GDP-Man_DH_dimer"/>
</dbReference>
<keyword evidence="3" id="KW-0520">NAD</keyword>
<dbReference type="SUPFAM" id="SSF52413">
    <property type="entry name" value="UDP-glucose/GDP-mannose dehydrogenase C-terminal domain"/>
    <property type="match status" value="1"/>
</dbReference>
<dbReference type="InterPro" id="IPR028359">
    <property type="entry name" value="UDP_ManNAc/GlcNAc_DH"/>
</dbReference>
<dbReference type="AlphaFoldDB" id="F9UIK2"/>
<accession>F9UIK2</accession>
<protein>
    <submittedName>
        <fullName evidence="6">Nucleotide sugar dehydrogenase</fullName>
    </submittedName>
</protein>
<dbReference type="GO" id="GO:0051287">
    <property type="term" value="F:NAD binding"/>
    <property type="evidence" value="ECO:0007669"/>
    <property type="project" value="InterPro"/>
</dbReference>
<dbReference type="Proteomes" id="UP000005459">
    <property type="component" value="Unassembled WGS sequence"/>
</dbReference>
<evidence type="ECO:0000256" key="1">
    <source>
        <dbReference type="ARBA" id="ARBA00006601"/>
    </source>
</evidence>
<dbReference type="RefSeq" id="WP_007195623.1">
    <property type="nucleotide sequence ID" value="NZ_AFWV01000028.1"/>
</dbReference>
<evidence type="ECO:0000256" key="3">
    <source>
        <dbReference type="ARBA" id="ARBA00023027"/>
    </source>
</evidence>
<evidence type="ECO:0000313" key="7">
    <source>
        <dbReference type="Proteomes" id="UP000005459"/>
    </source>
</evidence>
<dbReference type="EMBL" id="AFWV01000028">
    <property type="protein sequence ID" value="EGV15956.1"/>
    <property type="molecule type" value="Genomic_DNA"/>
</dbReference>
<dbReference type="SUPFAM" id="SSF48179">
    <property type="entry name" value="6-phosphogluconate dehydrogenase C-terminal domain-like"/>
    <property type="match status" value="1"/>
</dbReference>
<dbReference type="PANTHER" id="PTHR43491">
    <property type="entry name" value="UDP-N-ACETYL-D-MANNOSAMINE DEHYDROGENASE"/>
    <property type="match status" value="1"/>
</dbReference>
<dbReference type="PANTHER" id="PTHR43491:SF2">
    <property type="entry name" value="UDP-N-ACETYL-D-MANNOSAMINE DEHYDROGENASE"/>
    <property type="match status" value="1"/>
</dbReference>
<dbReference type="NCBIfam" id="NF011729">
    <property type="entry name" value="PRK15182.1"/>
    <property type="match status" value="1"/>
</dbReference>
<evidence type="ECO:0000256" key="2">
    <source>
        <dbReference type="ARBA" id="ARBA00023002"/>
    </source>
</evidence>
<dbReference type="GO" id="GO:0016616">
    <property type="term" value="F:oxidoreductase activity, acting on the CH-OH group of donors, NAD or NADP as acceptor"/>
    <property type="evidence" value="ECO:0007669"/>
    <property type="project" value="InterPro"/>
</dbReference>
<dbReference type="NCBIfam" id="TIGR03026">
    <property type="entry name" value="NDP-sugDHase"/>
    <property type="match status" value="1"/>
</dbReference>
<keyword evidence="2" id="KW-0560">Oxidoreductase</keyword>
<reference evidence="6 7" key="1">
    <citation type="submission" date="2011-06" db="EMBL/GenBank/DDBJ databases">
        <title>The draft genome of Thiocapsa marina 5811.</title>
        <authorList>
            <consortium name="US DOE Joint Genome Institute (JGI-PGF)"/>
            <person name="Lucas S."/>
            <person name="Han J."/>
            <person name="Cheng J.-F."/>
            <person name="Goodwin L."/>
            <person name="Pitluck S."/>
            <person name="Peters L."/>
            <person name="Land M.L."/>
            <person name="Hauser L."/>
            <person name="Vogl K."/>
            <person name="Liu Z."/>
            <person name="Imhoff J."/>
            <person name="Thiel V."/>
            <person name="Frigaard N.-U."/>
            <person name="Bryant D."/>
            <person name="Woyke T.J."/>
        </authorList>
    </citation>
    <scope>NUCLEOTIDE SEQUENCE [LARGE SCALE GENOMIC DNA]</scope>
    <source>
        <strain evidence="6 7">5811</strain>
    </source>
</reference>
<dbReference type="Pfam" id="PF00984">
    <property type="entry name" value="UDPG_MGDP_dh"/>
    <property type="match status" value="1"/>
</dbReference>
<name>F9UIK2_9GAMM</name>
<comment type="similarity">
    <text evidence="1 4">Belongs to the UDP-glucose/GDP-mannose dehydrogenase family.</text>
</comment>
<dbReference type="Pfam" id="PF03721">
    <property type="entry name" value="UDPG_MGDP_dh_N"/>
    <property type="match status" value="1"/>
</dbReference>
<dbReference type="GO" id="GO:0016628">
    <property type="term" value="F:oxidoreductase activity, acting on the CH-CH group of donors, NAD or NADP as acceptor"/>
    <property type="evidence" value="ECO:0007669"/>
    <property type="project" value="InterPro"/>
</dbReference>
<sequence length="427" mass="46922">MSSLPEQEIKLAVIGLGYVGLPLAVEFAKVLPVTGYDIDAHRIEELRAGKDATLEVPPEELCGADRLAFTADLSDIACCNVFIVTVPTPIDAHRRPDLGPLLRASESVGRVLKQGDIVIYESTVYPGATEEECVPVLERVSGLGFNRDFHVGYSPERINPGDKEHRVATIKKVTSGSTHEAAEFVDALYARIIAAGTHKAESIKVAEAAKIIENTQRDLNIALINELAIIFNRMGIDTQAVLEAAGTKWNFLPFRPGLVGGHCIGVDPYYLTHKAEAIGYHPEIILAGRRLNDAMGAYVVSQLVKAMVRRRIHVDGARVLVMGLAFKENCPDLRNTRVVDIVRELRDYNVVVDVCDPWVNPGQAEAEYSLVLCEKPTAGAYDAIIIAVAHDDFRRLGADRIRDFGKPGHILYDLKYALPRDEADLRL</sequence>
<dbReference type="PIRSF" id="PIRSF500136">
    <property type="entry name" value="UDP_ManNAc_DH"/>
    <property type="match status" value="1"/>
</dbReference>
<gene>
    <name evidence="6" type="ORF">ThimaDRAFT_4755</name>
</gene>
<dbReference type="Gene3D" id="3.40.50.720">
    <property type="entry name" value="NAD(P)-binding Rossmann-like Domain"/>
    <property type="match status" value="2"/>
</dbReference>
<dbReference type="STRING" id="768671.ThimaDRAFT_4755"/>
<dbReference type="InterPro" id="IPR036220">
    <property type="entry name" value="UDP-Glc/GDP-Man_DH_C_sf"/>
</dbReference>
<dbReference type="InterPro" id="IPR014027">
    <property type="entry name" value="UDP-Glc/GDP-Man_DH_C"/>
</dbReference>
<evidence type="ECO:0000256" key="4">
    <source>
        <dbReference type="PIRNR" id="PIRNR000124"/>
    </source>
</evidence>
<organism evidence="6 7">
    <name type="scientific">Thiocapsa marina 5811</name>
    <dbReference type="NCBI Taxonomy" id="768671"/>
    <lineage>
        <taxon>Bacteria</taxon>
        <taxon>Pseudomonadati</taxon>
        <taxon>Pseudomonadota</taxon>
        <taxon>Gammaproteobacteria</taxon>
        <taxon>Chromatiales</taxon>
        <taxon>Chromatiaceae</taxon>
        <taxon>Thiocapsa</taxon>
    </lineage>
</organism>
<evidence type="ECO:0000259" key="5">
    <source>
        <dbReference type="SMART" id="SM00984"/>
    </source>
</evidence>
<proteinExistence type="inferred from homology"/>
<dbReference type="InterPro" id="IPR036291">
    <property type="entry name" value="NAD(P)-bd_dom_sf"/>
</dbReference>
<dbReference type="PATRIC" id="fig|768671.3.peg.5001"/>
<dbReference type="GO" id="GO:0000271">
    <property type="term" value="P:polysaccharide biosynthetic process"/>
    <property type="evidence" value="ECO:0007669"/>
    <property type="project" value="InterPro"/>
</dbReference>
<dbReference type="PIRSF" id="PIRSF000124">
    <property type="entry name" value="UDPglc_GDPman_dh"/>
    <property type="match status" value="1"/>
</dbReference>
<dbReference type="InterPro" id="IPR008927">
    <property type="entry name" value="6-PGluconate_DH-like_C_sf"/>
</dbReference>
<feature type="domain" description="UDP-glucose/GDP-mannose dehydrogenase C-terminal" evidence="5">
    <location>
        <begin position="320"/>
        <end position="420"/>
    </location>
</feature>
<dbReference type="SMART" id="SM00984">
    <property type="entry name" value="UDPG_MGDP_dh_C"/>
    <property type="match status" value="1"/>
</dbReference>
<dbReference type="SUPFAM" id="SSF51735">
    <property type="entry name" value="NAD(P)-binding Rossmann-fold domains"/>
    <property type="match status" value="1"/>
</dbReference>
<dbReference type="Pfam" id="PF03720">
    <property type="entry name" value="UDPG_MGDP_dh_C"/>
    <property type="match status" value="1"/>
</dbReference>
<keyword evidence="7" id="KW-1185">Reference proteome</keyword>